<dbReference type="InParanoid" id="A0A1Y1YCI2"/>
<dbReference type="OrthoDB" id="8830751at2759"/>
<dbReference type="PROSITE" id="PS51421">
    <property type="entry name" value="RAS"/>
    <property type="match status" value="1"/>
</dbReference>
<dbReference type="SMART" id="SM00174">
    <property type="entry name" value="RHO"/>
    <property type="match status" value="1"/>
</dbReference>
<sequence length="193" mass="21633">MAYLRRKLVIVGDGACGKTCLLMVYAKNEFPATYAPTVFENYVARVQVNRKVIDLSLWDTAGQEEYDRLRPLSYPETHVVLLAFGIDNPISLSNIAERWHPEIEHFLKNVPFFLVGCKQDLRQDTATINSLARRGMAPVTYQEGETMARQIQARQYMECSAKIGSGVNEVFETAARAAISLGAKKSVRSCVLL</sequence>
<keyword evidence="3" id="KW-0488">Methylation</keyword>
<keyword evidence="5" id="KW-0342">GTP-binding</keyword>
<dbReference type="PRINTS" id="PR00449">
    <property type="entry name" value="RASTRNSFRMNG"/>
</dbReference>
<gene>
    <name evidence="9" type="ORF">K493DRAFT_329759</name>
</gene>
<dbReference type="InterPro" id="IPR001806">
    <property type="entry name" value="Small_GTPase"/>
</dbReference>
<dbReference type="Proteomes" id="UP000193498">
    <property type="component" value="Unassembled WGS sequence"/>
</dbReference>
<evidence type="ECO:0000256" key="7">
    <source>
        <dbReference type="ARBA" id="ARBA00023288"/>
    </source>
</evidence>
<dbReference type="SMART" id="SM00173">
    <property type="entry name" value="RAS"/>
    <property type="match status" value="1"/>
</dbReference>
<dbReference type="GO" id="GO:0003924">
    <property type="term" value="F:GTPase activity"/>
    <property type="evidence" value="ECO:0007669"/>
    <property type="project" value="InterPro"/>
</dbReference>
<dbReference type="FunFam" id="3.40.50.300:FF:000676">
    <property type="entry name" value="Ras homolog family member F"/>
    <property type="match status" value="1"/>
</dbReference>
<keyword evidence="8" id="KW-0636">Prenylation</keyword>
<dbReference type="GO" id="GO:0005525">
    <property type="term" value="F:GTP binding"/>
    <property type="evidence" value="ECO:0007669"/>
    <property type="project" value="UniProtKB-KW"/>
</dbReference>
<dbReference type="GO" id="GO:0007264">
    <property type="term" value="P:small GTPase-mediated signal transduction"/>
    <property type="evidence" value="ECO:0007669"/>
    <property type="project" value="InterPro"/>
</dbReference>
<dbReference type="Pfam" id="PF00071">
    <property type="entry name" value="Ras"/>
    <property type="match status" value="1"/>
</dbReference>
<dbReference type="AlphaFoldDB" id="A0A1Y1YCI2"/>
<dbReference type="NCBIfam" id="TIGR00231">
    <property type="entry name" value="small_GTP"/>
    <property type="match status" value="1"/>
</dbReference>
<evidence type="ECO:0000256" key="5">
    <source>
        <dbReference type="ARBA" id="ARBA00023134"/>
    </source>
</evidence>
<proteinExistence type="predicted"/>
<reference evidence="9 10" key="1">
    <citation type="submission" date="2016-07" db="EMBL/GenBank/DDBJ databases">
        <title>Pervasive Adenine N6-methylation of Active Genes in Fungi.</title>
        <authorList>
            <consortium name="DOE Joint Genome Institute"/>
            <person name="Mondo S.J."/>
            <person name="Dannebaum R.O."/>
            <person name="Kuo R.C."/>
            <person name="Labutti K."/>
            <person name="Haridas S."/>
            <person name="Kuo A."/>
            <person name="Salamov A."/>
            <person name="Ahrendt S.R."/>
            <person name="Lipzen A."/>
            <person name="Sullivan W."/>
            <person name="Andreopoulos W.B."/>
            <person name="Clum A."/>
            <person name="Lindquist E."/>
            <person name="Daum C."/>
            <person name="Ramamoorthy G.K."/>
            <person name="Gryganskyi A."/>
            <person name="Culley D."/>
            <person name="Magnuson J.K."/>
            <person name="James T.Y."/>
            <person name="O'Malley M.A."/>
            <person name="Stajich J.E."/>
            <person name="Spatafora J.W."/>
            <person name="Visel A."/>
            <person name="Grigoriev I.V."/>
        </authorList>
    </citation>
    <scope>NUCLEOTIDE SEQUENCE [LARGE SCALE GENOMIC DNA]</scope>
    <source>
        <strain evidence="9 10">CBS 931.73</strain>
    </source>
</reference>
<evidence type="ECO:0000256" key="2">
    <source>
        <dbReference type="ARBA" id="ARBA00022475"/>
    </source>
</evidence>
<dbReference type="PROSITE" id="PS51420">
    <property type="entry name" value="RHO"/>
    <property type="match status" value="1"/>
</dbReference>
<dbReference type="PANTHER" id="PTHR24072">
    <property type="entry name" value="RHO FAMILY GTPASE"/>
    <property type="match status" value="1"/>
</dbReference>
<evidence type="ECO:0000313" key="10">
    <source>
        <dbReference type="Proteomes" id="UP000193498"/>
    </source>
</evidence>
<dbReference type="STRING" id="1314790.A0A1Y1YCI2"/>
<dbReference type="InterPro" id="IPR027417">
    <property type="entry name" value="P-loop_NTPase"/>
</dbReference>
<protein>
    <submittedName>
        <fullName evidence="9">GTP-binding protein rhoA</fullName>
    </submittedName>
</protein>
<evidence type="ECO:0000256" key="4">
    <source>
        <dbReference type="ARBA" id="ARBA00022741"/>
    </source>
</evidence>
<keyword evidence="2" id="KW-1003">Cell membrane</keyword>
<keyword evidence="7" id="KW-0449">Lipoprotein</keyword>
<evidence type="ECO:0000256" key="3">
    <source>
        <dbReference type="ARBA" id="ARBA00022481"/>
    </source>
</evidence>
<dbReference type="SUPFAM" id="SSF52540">
    <property type="entry name" value="P-loop containing nucleoside triphosphate hydrolases"/>
    <property type="match status" value="1"/>
</dbReference>
<keyword evidence="6" id="KW-0472">Membrane</keyword>
<dbReference type="GO" id="GO:0005886">
    <property type="term" value="C:plasma membrane"/>
    <property type="evidence" value="ECO:0007669"/>
    <property type="project" value="UniProtKB-SubCell"/>
</dbReference>
<keyword evidence="10" id="KW-1185">Reference proteome</keyword>
<dbReference type="SMART" id="SM00175">
    <property type="entry name" value="RAB"/>
    <property type="match status" value="1"/>
</dbReference>
<dbReference type="GO" id="GO:0030036">
    <property type="term" value="P:actin cytoskeleton organization"/>
    <property type="evidence" value="ECO:0007669"/>
    <property type="project" value="UniProtKB-ARBA"/>
</dbReference>
<name>A0A1Y1YCI2_9FUNG</name>
<dbReference type="InterPro" id="IPR005225">
    <property type="entry name" value="Small_GTP-bd"/>
</dbReference>
<comment type="subcellular location">
    <subcellularLocation>
        <location evidence="1">Cell membrane</location>
    </subcellularLocation>
</comment>
<evidence type="ECO:0000256" key="8">
    <source>
        <dbReference type="ARBA" id="ARBA00023289"/>
    </source>
</evidence>
<accession>A0A1Y1YCI2</accession>
<dbReference type="Gene3D" id="3.40.50.300">
    <property type="entry name" value="P-loop containing nucleotide triphosphate hydrolases"/>
    <property type="match status" value="1"/>
</dbReference>
<comment type="caution">
    <text evidence="9">The sequence shown here is derived from an EMBL/GenBank/DDBJ whole genome shotgun (WGS) entry which is preliminary data.</text>
</comment>
<evidence type="ECO:0000256" key="6">
    <source>
        <dbReference type="ARBA" id="ARBA00023136"/>
    </source>
</evidence>
<dbReference type="PROSITE" id="PS51419">
    <property type="entry name" value="RAB"/>
    <property type="match status" value="1"/>
</dbReference>
<organism evidence="9 10">
    <name type="scientific">Basidiobolus meristosporus CBS 931.73</name>
    <dbReference type="NCBI Taxonomy" id="1314790"/>
    <lineage>
        <taxon>Eukaryota</taxon>
        <taxon>Fungi</taxon>
        <taxon>Fungi incertae sedis</taxon>
        <taxon>Zoopagomycota</taxon>
        <taxon>Entomophthoromycotina</taxon>
        <taxon>Basidiobolomycetes</taxon>
        <taxon>Basidiobolales</taxon>
        <taxon>Basidiobolaceae</taxon>
        <taxon>Basidiobolus</taxon>
    </lineage>
</organism>
<evidence type="ECO:0000256" key="1">
    <source>
        <dbReference type="ARBA" id="ARBA00004236"/>
    </source>
</evidence>
<evidence type="ECO:0000313" key="9">
    <source>
        <dbReference type="EMBL" id="ORX95436.1"/>
    </source>
</evidence>
<dbReference type="EMBL" id="MCFE01000176">
    <property type="protein sequence ID" value="ORX95436.1"/>
    <property type="molecule type" value="Genomic_DNA"/>
</dbReference>
<dbReference type="InterPro" id="IPR003578">
    <property type="entry name" value="Small_GTPase_Rho"/>
</dbReference>
<keyword evidence="4" id="KW-0547">Nucleotide-binding</keyword>